<dbReference type="EMBL" id="KQ418839">
    <property type="protein sequence ID" value="KOF85680.1"/>
    <property type="molecule type" value="Genomic_DNA"/>
</dbReference>
<dbReference type="InterPro" id="IPR036598">
    <property type="entry name" value="GOLD_dom_sf"/>
</dbReference>
<keyword evidence="9" id="KW-0968">Cytoplasmic vesicle</keyword>
<dbReference type="Pfam" id="PF02759">
    <property type="entry name" value="RUN"/>
    <property type="match status" value="1"/>
</dbReference>
<evidence type="ECO:0000256" key="11">
    <source>
        <dbReference type="ARBA" id="ARBA00069100"/>
    </source>
</evidence>
<keyword evidence="7 13" id="KW-0175">Coiled coil</keyword>
<dbReference type="OrthoDB" id="660555at2759"/>
<dbReference type="GO" id="GO:0008270">
    <property type="term" value="F:zinc ion binding"/>
    <property type="evidence" value="ECO:0007669"/>
    <property type="project" value="UniProtKB-KW"/>
</dbReference>
<evidence type="ECO:0000256" key="2">
    <source>
        <dbReference type="ARBA" id="ARBA00004419"/>
    </source>
</evidence>
<evidence type="ECO:0000256" key="5">
    <source>
        <dbReference type="ARBA" id="ARBA00022833"/>
    </source>
</evidence>
<dbReference type="GO" id="GO:0072383">
    <property type="term" value="P:plus-end-directed vesicle transport along microtubule"/>
    <property type="evidence" value="ECO:0007669"/>
    <property type="project" value="TreeGrafter"/>
</dbReference>
<evidence type="ECO:0000256" key="8">
    <source>
        <dbReference type="ARBA" id="ARBA00023228"/>
    </source>
</evidence>
<dbReference type="SUPFAM" id="SSF101576">
    <property type="entry name" value="Supernatant protein factor (SPF), C-terminal domain"/>
    <property type="match status" value="1"/>
</dbReference>
<dbReference type="GO" id="GO:0071353">
    <property type="term" value="P:cellular response to interleukin-4"/>
    <property type="evidence" value="ECO:0007669"/>
    <property type="project" value="UniProtKB-ARBA"/>
</dbReference>
<keyword evidence="5" id="KW-0862">Zinc</keyword>
<dbReference type="GO" id="GO:1901098">
    <property type="term" value="P:positive regulation of autophagosome maturation"/>
    <property type="evidence" value="ECO:0007669"/>
    <property type="project" value="TreeGrafter"/>
</dbReference>
<dbReference type="PROSITE" id="PS50178">
    <property type="entry name" value="ZF_FYVE"/>
    <property type="match status" value="1"/>
</dbReference>
<sequence>MNQYLISPNPTGIKGMNIDTTTMDSLMYPKLVNKPSIAKIEQDFLDCLEKLKQEFTETGCPVTDDCQNLQKACAKLEYLLSYEMKEHTSLLGRKKNYWDYFCECLAPSKGLRDGLKYVKSLKEYRTALGKGRALIRFALVHKRLADTIQQCVSNGRITSEWFYPSSPWLQHKHSSVIINALYDINDVNFDLIPTGYDLDNSWPSFARKTNGSYSWNPPSRTSSMSSLLSIPSIQQDSPSSKIDVASSFTESIDEQYMSPRETSSNVSCSELYSKIEELEEEKFTTSQEVALWVKRLNEMKEKYRTLKQEYDSLSLEFSSSQQAWQDEKDRLDLERRNLTEGLKSLQDKLTEIEHEHEQIVNTNKSRIEVLEKEKTILEQQINSLKSTEVEFAESTAVQEEQFQSLSSSQENENDVNDINEDDDDDDVDDHVDDDDDDDVVDNEDSVEYLKQEYEKILWENRRLQRKCEDFEEVQRELHRQNEELVMLQQSVEEKAELLNKYQQQSQHLKSTLNNLLDFDSIDDQEYISNFESIDDDFSDTVEKLFEFVKEAKNLNSEGRFHQQEPNKEILAQISLLKSELEGSRSQNAELQKQESDFSEKMEKISSENSYLKECIQKLECDLETKDKEYNTLEEKNKASNDEISNFGCERENMILQNEELSEKLHSLENNHKELMAKHFALQSELDEYKEQYELQISVINAKHKETEQQLLSSKEKFQTKLNEVLEENQNLTKEMENLKKEAADLHVKVVKSETEKIDLQQELDQVMSENTKSNDMRITLQSVIDSLQVDKDHLIEEKKLLQLAEQDFKDSLQEKEETIENVRKEFAESQESISSELNLVKEELSAVHFQLSAQQLQHQKSVETMSNKERELQDSNKTVKEKEDILRHLQEEKEQLEITMKNQLACLHEMLEKTQAELKTSEEEYSKLQEKYEMTSQIYEEKTKAKHIQNVNLIKQKDQEIIILQMDLKDLRKRVIKLTREKDHLWKQTDKLAYHRRLEANKKWMDNNEVNNCLGCNAVFSFTLRKHHCRLCGGIYCHNCTSRQIMTAHSSKKMRACEKCYQLQKEQSEDSANPILYVESEEEDKELSESSSYRRSTKWSESASDVSDMLDHTDDMDSLQDQNSEIGQSSLSFASGGVTKNGSSDNSVEEKIPEDETDAAEKTPAAAENDAAESCDKVVDTDTSNIWENSSDFAVISEDEIAKMRSKSTENEDNENLKLPTGISVSLEELERGEINSERIIWIRYGCSYIVSVCVNKLGLDICWEFTSYPKDIAFGVIFNSQNPCPNEGNEKVLIPVQKCQSHHQTIKGQLTPRDLGIYQIIFDNAYSRLTSKKVTYSLHVRKIGDTS</sequence>
<accession>A0A0L8HA92</accession>
<dbReference type="SMART" id="SM00064">
    <property type="entry name" value="FYVE"/>
    <property type="match status" value="1"/>
</dbReference>
<dbReference type="FunFam" id="1.20.58.900:FF:000015">
    <property type="entry name" value="RUN and FYVE domain containing 4"/>
    <property type="match status" value="1"/>
</dbReference>
<dbReference type="PROSITE" id="PS50826">
    <property type="entry name" value="RUN"/>
    <property type="match status" value="1"/>
</dbReference>
<dbReference type="SUPFAM" id="SSF57903">
    <property type="entry name" value="FYVE/PHD zinc finger"/>
    <property type="match status" value="1"/>
</dbReference>
<dbReference type="Gene3D" id="2.60.120.680">
    <property type="entry name" value="GOLD domain"/>
    <property type="match status" value="1"/>
</dbReference>
<feature type="coiled-coil region" evidence="13">
    <location>
        <begin position="446"/>
        <end position="511"/>
    </location>
</feature>
<dbReference type="InterPro" id="IPR013083">
    <property type="entry name" value="Znf_RING/FYVE/PHD"/>
</dbReference>
<keyword evidence="6" id="KW-0072">Autophagy</keyword>
<evidence type="ECO:0000256" key="9">
    <source>
        <dbReference type="ARBA" id="ARBA00023329"/>
    </source>
</evidence>
<feature type="domain" description="GOLD" evidence="17">
    <location>
        <begin position="1228"/>
        <end position="1341"/>
    </location>
</feature>
<dbReference type="GO" id="GO:0006914">
    <property type="term" value="P:autophagy"/>
    <property type="evidence" value="ECO:0007669"/>
    <property type="project" value="UniProtKB-KW"/>
</dbReference>
<dbReference type="CDD" id="cd15730">
    <property type="entry name" value="FYVE_EEA1"/>
    <property type="match status" value="1"/>
</dbReference>
<dbReference type="InterPro" id="IPR047336">
    <property type="entry name" value="RUN_FYCO1"/>
</dbReference>
<evidence type="ECO:0000256" key="1">
    <source>
        <dbReference type="ARBA" id="ARBA00004371"/>
    </source>
</evidence>
<feature type="coiled-coil region" evidence="13">
    <location>
        <begin position="268"/>
        <end position="387"/>
    </location>
</feature>
<comment type="function">
    <text evidence="10">ARL8 effector that promotes the coupling of endolysosomes to dynein-dynactin for retrograde transport along microtubules. Acts by binding both GTP-bound ARL8 and dynein-dynactin. In nonneuronal cells, promotes concentration of endolysosomes in the juxtanuclear area. In hippocampal neurons, drives retrograde transport of endolysosomes from the axon to the soma. Positive regulator of macroautophagy in dendritic cells. Increases autophagic flux, probably by stimulating both autophagosome formation and facilitating tethering with lysosomes. Binds to phosphatidylinositol 3-phosphate (PtdIns3P) through its FYVE-type zinc finger. Positive regulator of osteosclast bone-resorbing activity, possibly by promoting late endosome-lysosome fusion by acting as an adapter protein between RAB7A on late endosomes and LAMP2 on primary lysosomes.</text>
</comment>
<evidence type="ECO:0000259" key="15">
    <source>
        <dbReference type="PROSITE" id="PS50178"/>
    </source>
</evidence>
<gene>
    <name evidence="18" type="ORF">OCBIM_22019978mg</name>
</gene>
<evidence type="ECO:0000256" key="7">
    <source>
        <dbReference type="ARBA" id="ARBA00023054"/>
    </source>
</evidence>
<evidence type="ECO:0000259" key="17">
    <source>
        <dbReference type="PROSITE" id="PS50866"/>
    </source>
</evidence>
<feature type="compositionally biased region" description="Basic and acidic residues" evidence="14">
    <location>
        <begin position="866"/>
        <end position="879"/>
    </location>
</feature>
<evidence type="ECO:0000256" key="3">
    <source>
        <dbReference type="ARBA" id="ARBA00022723"/>
    </source>
</evidence>
<reference evidence="18" key="1">
    <citation type="submission" date="2015-07" db="EMBL/GenBank/DDBJ databases">
        <title>MeaNS - Measles Nucleotide Surveillance Program.</title>
        <authorList>
            <person name="Tran T."/>
            <person name="Druce J."/>
        </authorList>
    </citation>
    <scope>NUCLEOTIDE SEQUENCE</scope>
    <source>
        <strain evidence="18">UCB-OBI-ISO-001</strain>
        <tissue evidence="18">Gonad</tissue>
    </source>
</reference>
<dbReference type="Gene3D" id="3.30.40.10">
    <property type="entry name" value="Zinc/RING finger domain, C3HC4 (zinc finger)"/>
    <property type="match status" value="1"/>
</dbReference>
<dbReference type="SUPFAM" id="SSF140741">
    <property type="entry name" value="RUN domain-like"/>
    <property type="match status" value="1"/>
</dbReference>
<evidence type="ECO:0000256" key="6">
    <source>
        <dbReference type="ARBA" id="ARBA00023006"/>
    </source>
</evidence>
<dbReference type="GO" id="GO:0005770">
    <property type="term" value="C:late endosome"/>
    <property type="evidence" value="ECO:0007669"/>
    <property type="project" value="TreeGrafter"/>
</dbReference>
<comment type="subcellular location">
    <subcellularLocation>
        <location evidence="2">Cytoplasmic vesicle</location>
        <location evidence="2">Autophagosome</location>
    </subcellularLocation>
    <subcellularLocation>
        <location evidence="1">Lysosome</location>
    </subcellularLocation>
</comment>
<dbReference type="InterPro" id="IPR011011">
    <property type="entry name" value="Znf_FYVE_PHD"/>
</dbReference>
<dbReference type="InterPro" id="IPR000306">
    <property type="entry name" value="Znf_FYVE"/>
</dbReference>
<evidence type="ECO:0000256" key="14">
    <source>
        <dbReference type="SAM" id="MobiDB-lite"/>
    </source>
</evidence>
<feature type="coiled-coil region" evidence="13">
    <location>
        <begin position="801"/>
        <end position="832"/>
    </location>
</feature>
<evidence type="ECO:0000259" key="16">
    <source>
        <dbReference type="PROSITE" id="PS50826"/>
    </source>
</evidence>
<feature type="region of interest" description="Disordered" evidence="14">
    <location>
        <begin position="1072"/>
        <end position="1177"/>
    </location>
</feature>
<dbReference type="Gene3D" id="1.20.58.900">
    <property type="match status" value="1"/>
</dbReference>
<dbReference type="InterPro" id="IPR017455">
    <property type="entry name" value="Znf_FYVE-rel"/>
</dbReference>
<feature type="coiled-coil region" evidence="13">
    <location>
        <begin position="573"/>
        <end position="769"/>
    </location>
</feature>
<dbReference type="PROSITE" id="PS50866">
    <property type="entry name" value="GOLD"/>
    <property type="match status" value="1"/>
</dbReference>
<dbReference type="OMA" id="KERCCSD"/>
<dbReference type="PANTHER" id="PTHR46753:SF2">
    <property type="entry name" value="FYVE AND COILED-COIL DOMAIN-CONTAINING PROTEIN 1"/>
    <property type="match status" value="1"/>
</dbReference>
<feature type="domain" description="RUN" evidence="16">
    <location>
        <begin position="63"/>
        <end position="196"/>
    </location>
</feature>
<dbReference type="GO" id="GO:0005764">
    <property type="term" value="C:lysosome"/>
    <property type="evidence" value="ECO:0007669"/>
    <property type="project" value="UniProtKB-SubCell"/>
</dbReference>
<dbReference type="GO" id="GO:0051050">
    <property type="term" value="P:positive regulation of transport"/>
    <property type="evidence" value="ECO:0007669"/>
    <property type="project" value="UniProtKB-ARBA"/>
</dbReference>
<dbReference type="InterPro" id="IPR037213">
    <property type="entry name" value="Run_dom_sf"/>
</dbReference>
<keyword evidence="8" id="KW-0458">Lysosome</keyword>
<evidence type="ECO:0000256" key="10">
    <source>
        <dbReference type="ARBA" id="ARBA00059075"/>
    </source>
</evidence>
<proteinExistence type="predicted"/>
<evidence type="ECO:0000313" key="18">
    <source>
        <dbReference type="EMBL" id="KOF85680.1"/>
    </source>
</evidence>
<evidence type="ECO:0000256" key="13">
    <source>
        <dbReference type="SAM" id="Coils"/>
    </source>
</evidence>
<name>A0A0L8HA92_OCTBM</name>
<feature type="region of interest" description="Disordered" evidence="14">
    <location>
        <begin position="395"/>
        <end position="444"/>
    </location>
</feature>
<dbReference type="CDD" id="cd17698">
    <property type="entry name" value="RUN_FYCO1"/>
    <property type="match status" value="1"/>
</dbReference>
<dbReference type="InterPro" id="IPR004012">
    <property type="entry name" value="Run_dom"/>
</dbReference>
<dbReference type="GO" id="GO:0005776">
    <property type="term" value="C:autophagosome"/>
    <property type="evidence" value="ECO:0007669"/>
    <property type="project" value="UniProtKB-SubCell"/>
</dbReference>
<evidence type="ECO:0000256" key="12">
    <source>
        <dbReference type="PROSITE-ProRule" id="PRU00091"/>
    </source>
</evidence>
<feature type="compositionally biased region" description="Acidic residues" evidence="14">
    <location>
        <begin position="411"/>
        <end position="444"/>
    </location>
</feature>
<dbReference type="PANTHER" id="PTHR46753">
    <property type="entry name" value="FYVE AND COILED-COIL DOMAIN-CONTAINING PROTEIN 1"/>
    <property type="match status" value="1"/>
</dbReference>
<feature type="region of interest" description="Disordered" evidence="14">
    <location>
        <begin position="860"/>
        <end position="879"/>
    </location>
</feature>
<protein>
    <recommendedName>
        <fullName evidence="11">RUN and FYVE domain-containing protein 4</fullName>
    </recommendedName>
</protein>
<keyword evidence="3" id="KW-0479">Metal-binding</keyword>
<feature type="compositionally biased region" description="Low complexity" evidence="14">
    <location>
        <begin position="398"/>
        <end position="410"/>
    </location>
</feature>
<evidence type="ECO:0000256" key="4">
    <source>
        <dbReference type="ARBA" id="ARBA00022771"/>
    </source>
</evidence>
<keyword evidence="4 12" id="KW-0863">Zinc-finger</keyword>
<feature type="domain" description="FYVE-type" evidence="15">
    <location>
        <begin position="1007"/>
        <end position="1065"/>
    </location>
</feature>
<organism evidence="18">
    <name type="scientific">Octopus bimaculoides</name>
    <name type="common">California two-spotted octopus</name>
    <dbReference type="NCBI Taxonomy" id="37653"/>
    <lineage>
        <taxon>Eukaryota</taxon>
        <taxon>Metazoa</taxon>
        <taxon>Spiralia</taxon>
        <taxon>Lophotrochozoa</taxon>
        <taxon>Mollusca</taxon>
        <taxon>Cephalopoda</taxon>
        <taxon>Coleoidea</taxon>
        <taxon>Octopodiformes</taxon>
        <taxon>Octopoda</taxon>
        <taxon>Incirrata</taxon>
        <taxon>Octopodidae</taxon>
        <taxon>Octopus</taxon>
    </lineage>
</organism>
<dbReference type="InterPro" id="IPR009038">
    <property type="entry name" value="GOLD_dom"/>
</dbReference>
<dbReference type="STRING" id="37653.A0A0L8HA92"/>
<feature type="compositionally biased region" description="Polar residues" evidence="14">
    <location>
        <begin position="1119"/>
        <end position="1146"/>
    </location>
</feature>
<dbReference type="Pfam" id="PF01363">
    <property type="entry name" value="FYVE"/>
    <property type="match status" value="1"/>
</dbReference>